<dbReference type="Gene3D" id="1.10.510.10">
    <property type="entry name" value="Transferase(Phosphotransferase) domain 1"/>
    <property type="match status" value="1"/>
</dbReference>
<keyword evidence="3 11" id="KW-0812">Transmembrane</keyword>
<dbReference type="CDD" id="cd14066">
    <property type="entry name" value="STKc_IRAK"/>
    <property type="match status" value="1"/>
</dbReference>
<dbReference type="Pfam" id="PF00560">
    <property type="entry name" value="LRR_1"/>
    <property type="match status" value="3"/>
</dbReference>
<keyword evidence="2" id="KW-0433">Leucine-rich repeat</keyword>
<dbReference type="InterPro" id="IPR013210">
    <property type="entry name" value="LRR_N_plant-typ"/>
</dbReference>
<evidence type="ECO:0000256" key="5">
    <source>
        <dbReference type="ARBA" id="ARBA00022737"/>
    </source>
</evidence>
<dbReference type="InterPro" id="IPR000719">
    <property type="entry name" value="Prot_kinase_dom"/>
</dbReference>
<feature type="chain" id="PRO_5013254156" evidence="12">
    <location>
        <begin position="25"/>
        <end position="1050"/>
    </location>
</feature>
<dbReference type="GO" id="GO:0045088">
    <property type="term" value="P:regulation of innate immune response"/>
    <property type="evidence" value="ECO:0000318"/>
    <property type="project" value="GO_Central"/>
</dbReference>
<evidence type="ECO:0000256" key="2">
    <source>
        <dbReference type="ARBA" id="ARBA00022614"/>
    </source>
</evidence>
<evidence type="ECO:0000256" key="10">
    <source>
        <dbReference type="SAM" id="MobiDB-lite"/>
    </source>
</evidence>
<dbReference type="Gene3D" id="3.30.200.20">
    <property type="entry name" value="Phosphorylase Kinase, domain 1"/>
    <property type="match status" value="1"/>
</dbReference>
<evidence type="ECO:0000256" key="11">
    <source>
        <dbReference type="SAM" id="Phobius"/>
    </source>
</evidence>
<dbReference type="PANTHER" id="PTHR48006:SF91">
    <property type="entry name" value="PROTEIN KINASE-LIKE"/>
    <property type="match status" value="1"/>
</dbReference>
<feature type="transmembrane region" description="Helical" evidence="11">
    <location>
        <begin position="569"/>
        <end position="592"/>
    </location>
</feature>
<comment type="subcellular location">
    <subcellularLocation>
        <location evidence="1">Membrane</location>
    </subcellularLocation>
</comment>
<keyword evidence="15" id="KW-1185">Reference proteome</keyword>
<feature type="domain" description="Protein kinase" evidence="13">
    <location>
        <begin position="725"/>
        <end position="1008"/>
    </location>
</feature>
<keyword evidence="4 12" id="KW-0732">Signal</keyword>
<evidence type="ECO:0000256" key="12">
    <source>
        <dbReference type="SAM" id="SignalP"/>
    </source>
</evidence>
<dbReference type="InterPro" id="IPR001611">
    <property type="entry name" value="Leu-rich_rpt"/>
</dbReference>
<sequence length="1050" mass="111438">MMGKQAAPQLLLLLALVGFHSAVATRLADVSALLALKTLWGNPVSLASWVNDPCTNAWVGVTCAPLGVDVTVTALSLPGLNLAGPIASEIGNLTNLQQLNLGGNPITGQIPKELGSLTQLRYLYINSTQVSGQIPQGLGGLGQLLELRFDNNLLSGGLPYDLTNLTSIQTMQFQNNAFNGSIPYQFGGLPSLVGLYMQNNNFSGQIPNSLALSLNLDILALFNNSLQGNLPQEFGNLRQLRGLYLHQNLLTGPIPATLANGASLVELFLNNNQMTGPIPPAIFALPGLTSLVLSNNQFTGTLAPTPNPLLKALLIDNNTLTGNIPQSYASIPTFRYTPNDFCSYQIGFVCQGGGCLRTPGPLCIGQAPAPAPAAVAFAPSPAPAPIAAPLITPGPIASTAAPVVVLPTPSLAPPTPAPTAAPLTCAAGYVVSSLSGSPLCVSPMQANFRLADKNLPDWTPDLQTSFISDLASNIGLSTNQINITRVAQGSILVNTDLFPITGTSFDNQTVADIRSKLGGNNTPLALDAARYGNVFVTDLVSPATGGIATLAPTPVPASSGGSGGLSGGVIGGIVAAVVVFLIALCIGAYLLVTRRSNHGDTNETFSPAADYGAKPHTELQVYDAPAPAGEPMPVESKPAPAPAPAYSSPTPVAMPQPFMPPQENFTPRAAAKSPSFFSRKKRESTPPALDLGADALAAAARSKLVVDIPARNFSLRELQTATNSFARGNLLGEGGLGRVYRAGMEDKEFAVKRLDQKVGESEEQFLREVAVLAGLHHGHVVDLVGYCCEGTNRILVHEFVPNRTLQDHLHGDKDTGRKPGTPITWNARMKIALGMARGLEYLHSQAPPVVHSCFKTSNILLDHDLVPKIADSGVARFFPQGADKQLSTQMLGTFAYAAPEYSMTGEHTVKADVYSFGVVLLELMTGRRPLDSSRPRYEQSLVRWATPMLHSLERLQEMVDPELEGIYPAKSLLKFAEIVSECVQPEAEFRPTMSEVVEQLQTHLVPFAGFNARSMRRAGSQNSMASPLRSPSMPVYSRSPSYYDHREEDE</sequence>
<feature type="signal peptide" evidence="12">
    <location>
        <begin position="1"/>
        <end position="24"/>
    </location>
</feature>
<dbReference type="Proteomes" id="UP000054558">
    <property type="component" value="Unassembled WGS sequence"/>
</dbReference>
<dbReference type="GO" id="GO:0004672">
    <property type="term" value="F:protein kinase activity"/>
    <property type="evidence" value="ECO:0000318"/>
    <property type="project" value="GO_Central"/>
</dbReference>
<dbReference type="AlphaFoldDB" id="A0A1Y1HMS1"/>
<keyword evidence="5" id="KW-0677">Repeat</keyword>
<organism evidence="14 15">
    <name type="scientific">Klebsormidium nitens</name>
    <name type="common">Green alga</name>
    <name type="synonym">Ulothrix nitens</name>
    <dbReference type="NCBI Taxonomy" id="105231"/>
    <lineage>
        <taxon>Eukaryota</taxon>
        <taxon>Viridiplantae</taxon>
        <taxon>Streptophyta</taxon>
        <taxon>Klebsormidiophyceae</taxon>
        <taxon>Klebsormidiales</taxon>
        <taxon>Klebsormidiaceae</taxon>
        <taxon>Klebsormidium</taxon>
    </lineage>
</organism>
<keyword evidence="14" id="KW-0808">Transferase</keyword>
<dbReference type="PROSITE" id="PS50011">
    <property type="entry name" value="PROTEIN_KINASE_DOM"/>
    <property type="match status" value="1"/>
</dbReference>
<gene>
    <name evidence="14" type="ORF">KFL_000280080</name>
</gene>
<keyword evidence="7 11" id="KW-0472">Membrane</keyword>
<dbReference type="SUPFAM" id="SSF52058">
    <property type="entry name" value="L domain-like"/>
    <property type="match status" value="1"/>
</dbReference>
<dbReference type="SUPFAM" id="SSF56112">
    <property type="entry name" value="Protein kinase-like (PK-like)"/>
    <property type="match status" value="1"/>
</dbReference>
<dbReference type="FunFam" id="3.80.10.10:FF:000041">
    <property type="entry name" value="LRR receptor-like serine/threonine-protein kinase ERECTA"/>
    <property type="match status" value="1"/>
</dbReference>
<evidence type="ECO:0000256" key="4">
    <source>
        <dbReference type="ARBA" id="ARBA00022729"/>
    </source>
</evidence>
<dbReference type="InterPro" id="IPR001245">
    <property type="entry name" value="Ser-Thr/Tyr_kinase_cat_dom"/>
</dbReference>
<feature type="region of interest" description="Disordered" evidence="10">
    <location>
        <begin position="1016"/>
        <end position="1050"/>
    </location>
</feature>
<dbReference type="InterPro" id="IPR011009">
    <property type="entry name" value="Kinase-like_dom_sf"/>
</dbReference>
<dbReference type="OMA" id="FCICNAR"/>
<evidence type="ECO:0000313" key="14">
    <source>
        <dbReference type="EMBL" id="GAQ79303.1"/>
    </source>
</evidence>
<evidence type="ECO:0000259" key="13">
    <source>
        <dbReference type="PROSITE" id="PS50011"/>
    </source>
</evidence>
<dbReference type="Gene3D" id="3.80.10.10">
    <property type="entry name" value="Ribonuclease Inhibitor"/>
    <property type="match status" value="2"/>
</dbReference>
<protein>
    <submittedName>
        <fullName evidence="14">Protein kinase-like</fullName>
    </submittedName>
</protein>
<keyword evidence="6 11" id="KW-1133">Transmembrane helix</keyword>
<evidence type="ECO:0000256" key="8">
    <source>
        <dbReference type="ARBA" id="ARBA00023170"/>
    </source>
</evidence>
<dbReference type="OrthoDB" id="4062651at2759"/>
<evidence type="ECO:0000256" key="6">
    <source>
        <dbReference type="ARBA" id="ARBA00022989"/>
    </source>
</evidence>
<dbReference type="Pfam" id="PF07714">
    <property type="entry name" value="PK_Tyr_Ser-Thr"/>
    <property type="match status" value="1"/>
</dbReference>
<dbReference type="Pfam" id="PF08263">
    <property type="entry name" value="LRRNT_2"/>
    <property type="match status" value="1"/>
</dbReference>
<dbReference type="FunFam" id="3.80.10.10:FF:000062">
    <property type="entry name" value="protein STRUBBELIG-RECEPTOR FAMILY 3"/>
    <property type="match status" value="1"/>
</dbReference>
<evidence type="ECO:0000313" key="15">
    <source>
        <dbReference type="Proteomes" id="UP000054558"/>
    </source>
</evidence>
<accession>A0A1Y1HMS1</accession>
<dbReference type="EMBL" id="DF236977">
    <property type="protein sequence ID" value="GAQ79303.1"/>
    <property type="molecule type" value="Genomic_DNA"/>
</dbReference>
<evidence type="ECO:0000256" key="3">
    <source>
        <dbReference type="ARBA" id="ARBA00022692"/>
    </source>
</evidence>
<reference evidence="14 15" key="1">
    <citation type="journal article" date="2014" name="Nat. Commun.">
        <title>Klebsormidium flaccidum genome reveals primary factors for plant terrestrial adaptation.</title>
        <authorList>
            <person name="Hori K."/>
            <person name="Maruyama F."/>
            <person name="Fujisawa T."/>
            <person name="Togashi T."/>
            <person name="Yamamoto N."/>
            <person name="Seo M."/>
            <person name="Sato S."/>
            <person name="Yamada T."/>
            <person name="Mori H."/>
            <person name="Tajima N."/>
            <person name="Moriyama T."/>
            <person name="Ikeuchi M."/>
            <person name="Watanabe M."/>
            <person name="Wada H."/>
            <person name="Kobayashi K."/>
            <person name="Saito M."/>
            <person name="Masuda T."/>
            <person name="Sasaki-Sekimoto Y."/>
            <person name="Mashiguchi K."/>
            <person name="Awai K."/>
            <person name="Shimojima M."/>
            <person name="Masuda S."/>
            <person name="Iwai M."/>
            <person name="Nobusawa T."/>
            <person name="Narise T."/>
            <person name="Kondo S."/>
            <person name="Saito H."/>
            <person name="Sato R."/>
            <person name="Murakawa M."/>
            <person name="Ihara Y."/>
            <person name="Oshima-Yamada Y."/>
            <person name="Ohtaka K."/>
            <person name="Satoh M."/>
            <person name="Sonobe K."/>
            <person name="Ishii M."/>
            <person name="Ohtani R."/>
            <person name="Kanamori-Sato M."/>
            <person name="Honoki R."/>
            <person name="Miyazaki D."/>
            <person name="Mochizuki H."/>
            <person name="Umetsu J."/>
            <person name="Higashi K."/>
            <person name="Shibata D."/>
            <person name="Kamiya Y."/>
            <person name="Sato N."/>
            <person name="Nakamura Y."/>
            <person name="Tabata S."/>
            <person name="Ida S."/>
            <person name="Kurokawa K."/>
            <person name="Ohta H."/>
        </authorList>
    </citation>
    <scope>NUCLEOTIDE SEQUENCE [LARGE SCALE GENOMIC DNA]</scope>
    <source>
        <strain evidence="14 15">NIES-2285</strain>
    </source>
</reference>
<proteinExistence type="predicted"/>
<evidence type="ECO:0000256" key="1">
    <source>
        <dbReference type="ARBA" id="ARBA00004370"/>
    </source>
</evidence>
<dbReference type="InterPro" id="IPR032675">
    <property type="entry name" value="LRR_dom_sf"/>
</dbReference>
<evidence type="ECO:0000256" key="7">
    <source>
        <dbReference type="ARBA" id="ARBA00023136"/>
    </source>
</evidence>
<dbReference type="InterPro" id="IPR051824">
    <property type="entry name" value="LRR_Rcpt-Like_S/T_Kinase"/>
</dbReference>
<evidence type="ECO:0000256" key="9">
    <source>
        <dbReference type="ARBA" id="ARBA00023180"/>
    </source>
</evidence>
<name>A0A1Y1HMS1_KLENI</name>
<dbReference type="PANTHER" id="PTHR48006">
    <property type="entry name" value="LEUCINE-RICH REPEAT-CONTAINING PROTEIN DDB_G0281931-RELATED"/>
    <property type="match status" value="1"/>
</dbReference>
<dbReference type="GO" id="GO:0016020">
    <property type="term" value="C:membrane"/>
    <property type="evidence" value="ECO:0007669"/>
    <property type="project" value="UniProtKB-SubCell"/>
</dbReference>
<keyword evidence="8" id="KW-0675">Receptor</keyword>
<feature type="region of interest" description="Disordered" evidence="10">
    <location>
        <begin position="623"/>
        <end position="685"/>
    </location>
</feature>
<dbReference type="STRING" id="105231.A0A1Y1HMS1"/>
<dbReference type="FunFam" id="1.10.510.10:FF:000095">
    <property type="entry name" value="protein STRUBBELIG-RECEPTOR FAMILY 8"/>
    <property type="match status" value="1"/>
</dbReference>
<keyword evidence="9" id="KW-0325">Glycoprotein</keyword>
<keyword evidence="14" id="KW-0418">Kinase</keyword>
<dbReference type="GO" id="GO:0005524">
    <property type="term" value="F:ATP binding"/>
    <property type="evidence" value="ECO:0007669"/>
    <property type="project" value="InterPro"/>
</dbReference>